<keyword evidence="4" id="KW-0560">Oxidoreductase</keyword>
<keyword evidence="2" id="KW-0285">Flavoprotein</keyword>
<dbReference type="InterPro" id="IPR012349">
    <property type="entry name" value="Split_barrel_FMN-bd"/>
</dbReference>
<dbReference type="PANTHER" id="PTHR10851:SF3">
    <property type="entry name" value="PYRIDOXINE_PYRIDOXAMINE 5'-PHOSPHATE OXIDASE 2"/>
    <property type="match status" value="1"/>
</dbReference>
<feature type="domain" description="Pyridoxamine 5'-phosphate oxidase Alr4036 family FMN-binding" evidence="5">
    <location>
        <begin position="6"/>
        <end position="96"/>
    </location>
</feature>
<dbReference type="PANTHER" id="PTHR10851">
    <property type="entry name" value="PYRIDOXINE-5-PHOSPHATE OXIDASE"/>
    <property type="match status" value="1"/>
</dbReference>
<name>A0A223V7G3_9FLAO</name>
<protein>
    <submittedName>
        <fullName evidence="6">Pyridoxamine 5'-phosphate oxidase</fullName>
    </submittedName>
</protein>
<keyword evidence="3" id="KW-0288">FMN</keyword>
<dbReference type="EMBL" id="CP022957">
    <property type="protein sequence ID" value="ASV31363.1"/>
    <property type="molecule type" value="Genomic_DNA"/>
</dbReference>
<dbReference type="RefSeq" id="WP_094997973.1">
    <property type="nucleotide sequence ID" value="NZ_BMJL01000004.1"/>
</dbReference>
<dbReference type="AlphaFoldDB" id="A0A223V7G3"/>
<evidence type="ECO:0000259" key="5">
    <source>
        <dbReference type="Pfam" id="PF12766"/>
    </source>
</evidence>
<evidence type="ECO:0000256" key="2">
    <source>
        <dbReference type="ARBA" id="ARBA00022630"/>
    </source>
</evidence>
<dbReference type="GO" id="GO:0004733">
    <property type="term" value="F:pyridoxamine phosphate oxidase activity"/>
    <property type="evidence" value="ECO:0007669"/>
    <property type="project" value="InterPro"/>
</dbReference>
<accession>A0A223V7G3</accession>
<dbReference type="Proteomes" id="UP000215244">
    <property type="component" value="Chromosome"/>
</dbReference>
<evidence type="ECO:0000256" key="4">
    <source>
        <dbReference type="ARBA" id="ARBA00023002"/>
    </source>
</evidence>
<dbReference type="SUPFAM" id="SSF50475">
    <property type="entry name" value="FMN-binding split barrel"/>
    <property type="match status" value="1"/>
</dbReference>
<dbReference type="InterPro" id="IPR000659">
    <property type="entry name" value="Pyridox_Oxase"/>
</dbReference>
<evidence type="ECO:0000256" key="1">
    <source>
        <dbReference type="ARBA" id="ARBA00001917"/>
    </source>
</evidence>
<dbReference type="GO" id="GO:0010181">
    <property type="term" value="F:FMN binding"/>
    <property type="evidence" value="ECO:0007669"/>
    <property type="project" value="InterPro"/>
</dbReference>
<dbReference type="Pfam" id="PF12766">
    <property type="entry name" value="Pyridox_oxase_2"/>
    <property type="match status" value="1"/>
</dbReference>
<dbReference type="InterPro" id="IPR024624">
    <property type="entry name" value="Pyridox_Oxase_Alr4036_FMN-bd"/>
</dbReference>
<organism evidence="6 7">
    <name type="scientific">Maribacter cobaltidurans</name>
    <dbReference type="NCBI Taxonomy" id="1178778"/>
    <lineage>
        <taxon>Bacteria</taxon>
        <taxon>Pseudomonadati</taxon>
        <taxon>Bacteroidota</taxon>
        <taxon>Flavobacteriia</taxon>
        <taxon>Flavobacteriales</taxon>
        <taxon>Flavobacteriaceae</taxon>
        <taxon>Maribacter</taxon>
    </lineage>
</organism>
<sequence length="181" mass="21370">MMDGFWKELQEELKKGVNEKEHPFRFGTFGTVGVDKLPRLRTVVLRHLFENGHLCFYTDKRSKKVMHITENPNVSLLFYHPEKLLQVKIEGLASVVTNENKLQTMWKEIPESNKKDYTTETAPGSTLKNPDNLEYLTGDHFFCMIEIEPFRIEYLKLKKPHHIRVAFEKEDDNWESEFLVP</sequence>
<proteinExistence type="predicted"/>
<evidence type="ECO:0000256" key="3">
    <source>
        <dbReference type="ARBA" id="ARBA00022643"/>
    </source>
</evidence>
<dbReference type="KEGG" id="marb:CJ263_14705"/>
<dbReference type="OrthoDB" id="1493996at2"/>
<dbReference type="Gene3D" id="2.30.110.10">
    <property type="entry name" value="Electron Transport, Fmn-binding Protein, Chain A"/>
    <property type="match status" value="1"/>
</dbReference>
<comment type="cofactor">
    <cofactor evidence="1">
        <name>FMN</name>
        <dbReference type="ChEBI" id="CHEBI:58210"/>
    </cofactor>
</comment>
<evidence type="ECO:0000313" key="7">
    <source>
        <dbReference type="Proteomes" id="UP000215244"/>
    </source>
</evidence>
<gene>
    <name evidence="6" type="ORF">CJ263_14705</name>
</gene>
<reference evidence="6 7" key="1">
    <citation type="submission" date="2017-08" db="EMBL/GenBank/DDBJ databases">
        <title>The complete genome sequence of Maribacter sp. B1, isolated from deep-sea sediment.</title>
        <authorList>
            <person name="Wu Y.-H."/>
            <person name="Cheng H."/>
            <person name="Xu X.-W."/>
        </authorList>
    </citation>
    <scope>NUCLEOTIDE SEQUENCE [LARGE SCALE GENOMIC DNA]</scope>
    <source>
        <strain evidence="6 7">B1</strain>
    </source>
</reference>
<evidence type="ECO:0000313" key="6">
    <source>
        <dbReference type="EMBL" id="ASV31363.1"/>
    </source>
</evidence>
<keyword evidence="7" id="KW-1185">Reference proteome</keyword>
<dbReference type="GO" id="GO:0008615">
    <property type="term" value="P:pyridoxine biosynthetic process"/>
    <property type="evidence" value="ECO:0007669"/>
    <property type="project" value="InterPro"/>
</dbReference>